<dbReference type="EMBL" id="MZGS01000014">
    <property type="protein sequence ID" value="PWB88121.1"/>
    <property type="molecule type" value="Genomic_DNA"/>
</dbReference>
<comment type="cofactor">
    <cofactor evidence="2">
        <name>[4Fe-4S] cluster</name>
        <dbReference type="ChEBI" id="CHEBI:49883"/>
    </cofactor>
</comment>
<dbReference type="EC" id="1.3.99.24" evidence="7"/>
<organism evidence="7 8">
    <name type="scientific">Methanobrevibacter thaueri</name>
    <dbReference type="NCBI Taxonomy" id="190975"/>
    <lineage>
        <taxon>Archaea</taxon>
        <taxon>Methanobacteriati</taxon>
        <taxon>Methanobacteriota</taxon>
        <taxon>Methanomada group</taxon>
        <taxon>Methanobacteria</taxon>
        <taxon>Methanobacteriales</taxon>
        <taxon>Methanobacteriaceae</taxon>
        <taxon>Methanobrevibacter</taxon>
    </lineage>
</organism>
<dbReference type="Gene3D" id="3.40.50.360">
    <property type="match status" value="1"/>
</dbReference>
<evidence type="ECO:0000256" key="4">
    <source>
        <dbReference type="ARBA" id="ARBA00022643"/>
    </source>
</evidence>
<dbReference type="AlphaFoldDB" id="A0A315XNZ6"/>
<gene>
    <name evidence="7" type="primary">sgcG_2</name>
    <name evidence="7" type="ORF">MBBTH_02650</name>
</gene>
<dbReference type="GO" id="GO:0016491">
    <property type="term" value="F:oxidoreductase activity"/>
    <property type="evidence" value="ECO:0007669"/>
    <property type="project" value="UniProtKB-KW"/>
</dbReference>
<comment type="similarity">
    <text evidence="5">Belongs to the SsuE family. Isf subfamily.</text>
</comment>
<dbReference type="PANTHER" id="PTHR43278">
    <property type="entry name" value="NAD(P)H-DEPENDENT FMN-CONTAINING OXIDOREDUCTASE YWQN-RELATED"/>
    <property type="match status" value="1"/>
</dbReference>
<dbReference type="Pfam" id="PF03358">
    <property type="entry name" value="FMN_red"/>
    <property type="match status" value="1"/>
</dbReference>
<keyword evidence="7" id="KW-0560">Oxidoreductase</keyword>
<evidence type="ECO:0000256" key="3">
    <source>
        <dbReference type="ARBA" id="ARBA00022630"/>
    </source>
</evidence>
<evidence type="ECO:0000256" key="5">
    <source>
        <dbReference type="ARBA" id="ARBA00038292"/>
    </source>
</evidence>
<keyword evidence="8" id="KW-1185">Reference proteome</keyword>
<comment type="cofactor">
    <cofactor evidence="1">
        <name>FMN</name>
        <dbReference type="ChEBI" id="CHEBI:58210"/>
    </cofactor>
</comment>
<dbReference type="SUPFAM" id="SSF52218">
    <property type="entry name" value="Flavoproteins"/>
    <property type="match status" value="1"/>
</dbReference>
<protein>
    <submittedName>
        <fullName evidence="7">2-amino-4-deoxychorismate dehydrogenase</fullName>
        <ecNumber evidence="7">1.3.99.24</ecNumber>
    </submittedName>
</protein>
<feature type="domain" description="NADPH-dependent FMN reductase-like" evidence="6">
    <location>
        <begin position="1"/>
        <end position="137"/>
    </location>
</feature>
<name>A0A315XNZ6_9EURY</name>
<accession>A0A315XNZ6</accession>
<dbReference type="Proteomes" id="UP000251717">
    <property type="component" value="Unassembled WGS sequence"/>
</dbReference>
<sequence>MKYVIINGSPRRKNTWKMVEQVKSNLNGDFEEIHLMKEKIPLCNGCFKCIVESEEKCPHRDIIKPIVDKMMDADGIIVASPVYAMNVTALLKNFLDHTAYFYHRPEFFTKKALVVVSTAGAGQKDVAKYIDETLRHWGVNKVYKITYACGGKDSIDAKAINEVSRKFARDVESGKLHNPKLGDIVFYDVWKAMACSNEPIEADREFWIKNDLINNDFAPEIKLNPLKKAFSKMMFFVLSKFIK</sequence>
<evidence type="ECO:0000313" key="8">
    <source>
        <dbReference type="Proteomes" id="UP000251717"/>
    </source>
</evidence>
<dbReference type="OrthoDB" id="9059at2157"/>
<keyword evidence="4" id="KW-0288">FMN</keyword>
<evidence type="ECO:0000259" key="6">
    <source>
        <dbReference type="Pfam" id="PF03358"/>
    </source>
</evidence>
<proteinExistence type="inferred from homology"/>
<dbReference type="InterPro" id="IPR029039">
    <property type="entry name" value="Flavoprotein-like_sf"/>
</dbReference>
<evidence type="ECO:0000313" key="7">
    <source>
        <dbReference type="EMBL" id="PWB88121.1"/>
    </source>
</evidence>
<keyword evidence="3" id="KW-0285">Flavoprotein</keyword>
<dbReference type="RefSeq" id="WP_165814004.1">
    <property type="nucleotide sequence ID" value="NZ_MZGS01000014.1"/>
</dbReference>
<evidence type="ECO:0000256" key="1">
    <source>
        <dbReference type="ARBA" id="ARBA00001917"/>
    </source>
</evidence>
<dbReference type="PANTHER" id="PTHR43278:SF2">
    <property type="entry name" value="IRON-SULFUR FLAVOPROTEIN"/>
    <property type="match status" value="1"/>
</dbReference>
<dbReference type="InterPro" id="IPR051796">
    <property type="entry name" value="ISF_SsuE-like"/>
</dbReference>
<comment type="caution">
    <text evidence="7">The sequence shown here is derived from an EMBL/GenBank/DDBJ whole genome shotgun (WGS) entry which is preliminary data.</text>
</comment>
<evidence type="ECO:0000256" key="2">
    <source>
        <dbReference type="ARBA" id="ARBA00001966"/>
    </source>
</evidence>
<dbReference type="InterPro" id="IPR005025">
    <property type="entry name" value="FMN_Rdtase-like_dom"/>
</dbReference>
<reference evidence="7 8" key="1">
    <citation type="submission" date="2017-03" db="EMBL/GenBank/DDBJ databases">
        <title>Genome sequence of Methanobrevibacter thaueri.</title>
        <authorList>
            <person name="Poehlein A."/>
            <person name="Seedorf H."/>
            <person name="Daniel R."/>
        </authorList>
    </citation>
    <scope>NUCLEOTIDE SEQUENCE [LARGE SCALE GENOMIC DNA]</scope>
    <source>
        <strain evidence="7 8">DSM 11995</strain>
    </source>
</reference>